<gene>
    <name evidence="1" type="ORF">HERIO_1863</name>
</gene>
<dbReference type="Proteomes" id="UP000192356">
    <property type="component" value="Unassembled WGS sequence"/>
</dbReference>
<evidence type="ECO:0000313" key="2">
    <source>
        <dbReference type="Proteomes" id="UP000192356"/>
    </source>
</evidence>
<dbReference type="EMBL" id="LVKB01000118">
    <property type="protein sequence ID" value="ORD96188.1"/>
    <property type="molecule type" value="Genomic_DNA"/>
</dbReference>
<name>A0A1X0Q8V1_9MICR</name>
<proteinExistence type="predicted"/>
<accession>A0A1X0Q8V1</accession>
<keyword evidence="2" id="KW-1185">Reference proteome</keyword>
<organism evidence="1 2">
    <name type="scientific">Hepatospora eriocheir</name>
    <dbReference type="NCBI Taxonomy" id="1081669"/>
    <lineage>
        <taxon>Eukaryota</taxon>
        <taxon>Fungi</taxon>
        <taxon>Fungi incertae sedis</taxon>
        <taxon>Microsporidia</taxon>
        <taxon>Hepatosporidae</taxon>
        <taxon>Hepatospora</taxon>
    </lineage>
</organism>
<dbReference type="AlphaFoldDB" id="A0A1X0Q8V1"/>
<evidence type="ECO:0000313" key="1">
    <source>
        <dbReference type="EMBL" id="ORD96188.1"/>
    </source>
</evidence>
<comment type="caution">
    <text evidence="1">The sequence shown here is derived from an EMBL/GenBank/DDBJ whole genome shotgun (WGS) entry which is preliminary data.</text>
</comment>
<protein>
    <submittedName>
        <fullName evidence="1">Uncharacterized protein</fullName>
    </submittedName>
</protein>
<reference evidence="1 2" key="1">
    <citation type="journal article" date="2017" name="Environ. Microbiol.">
        <title>Decay of the glycolytic pathway and adaptation to intranuclear parasitism within Enterocytozoonidae microsporidia.</title>
        <authorList>
            <person name="Wiredu Boakye D."/>
            <person name="Jaroenlak P."/>
            <person name="Prachumwat A."/>
            <person name="Williams T.A."/>
            <person name="Bateman K.S."/>
            <person name="Itsathitphaisarn O."/>
            <person name="Sritunyalucksana K."/>
            <person name="Paszkiewicz K.H."/>
            <person name="Moore K.A."/>
            <person name="Stentiford G.D."/>
            <person name="Williams B.A."/>
        </authorList>
    </citation>
    <scope>NUCLEOTIDE SEQUENCE [LARGE SCALE GENOMIC DNA]</scope>
    <source>
        <strain evidence="1 2">GB1</strain>
    </source>
</reference>
<dbReference type="VEuPathDB" id="MicrosporidiaDB:HERIO_1863"/>
<sequence>MEIWFKLNPELIQSQLKLCRYHLNVLPYKKASKMILKNENYRENQNDSFLNSVLKFFNLKYNLFDIFFDLFLH</sequence>